<dbReference type="PRINTS" id="PR00024">
    <property type="entry name" value="HOMEOBOX"/>
</dbReference>
<name>A0AAR5Q4G9_DENPD</name>
<dbReference type="AlphaFoldDB" id="A0AAR5Q4G9"/>
<sequence>MNLAVPELKTELSSFDYEDTYSFTNRNSEEISNSNASCSDYHEFPGSMENCQTQMNSVRSEFRFIENFQQIHMQNYWNFQTQWFHSDENRSSASESPIKHDPVLEDFRDQHFEVNEEDTEGLHMQQKGGLEAATTEDSTKSHDSTDNMLYIKSRKERTAFSKVQLWLLEKEFKRNNYLSRLQRYEISVALGLSERQVKVWFQNRRMKLKKTGS</sequence>
<evidence type="ECO:0000256" key="2">
    <source>
        <dbReference type="ARBA" id="ARBA00006317"/>
    </source>
</evidence>
<keyword evidence="5 6" id="KW-0539">Nucleus</keyword>
<dbReference type="Pfam" id="PF00046">
    <property type="entry name" value="Homeodomain"/>
    <property type="match status" value="1"/>
</dbReference>
<accession>A0AAR5Q4G9</accession>
<reference evidence="10" key="2">
    <citation type="submission" date="2024-08" db="UniProtKB">
        <authorList>
            <consortium name="EnsemblMetazoa"/>
        </authorList>
    </citation>
    <scope>IDENTIFICATION</scope>
</reference>
<keyword evidence="3 6" id="KW-0238">DNA-binding</keyword>
<evidence type="ECO:0000256" key="3">
    <source>
        <dbReference type="ARBA" id="ARBA00023125"/>
    </source>
</evidence>
<dbReference type="InterPro" id="IPR009057">
    <property type="entry name" value="Homeodomain-like_sf"/>
</dbReference>
<dbReference type="PANTHER" id="PTHR45874">
    <property type="entry name" value="HOMEOBOX PROTEIN ABDOMINAL-B"/>
    <property type="match status" value="1"/>
</dbReference>
<dbReference type="CDD" id="cd00086">
    <property type="entry name" value="homeodomain"/>
    <property type="match status" value="1"/>
</dbReference>
<dbReference type="InterPro" id="IPR001356">
    <property type="entry name" value="HD"/>
</dbReference>
<organism evidence="10 11">
    <name type="scientific">Dendroctonus ponderosae</name>
    <name type="common">Mountain pine beetle</name>
    <dbReference type="NCBI Taxonomy" id="77166"/>
    <lineage>
        <taxon>Eukaryota</taxon>
        <taxon>Metazoa</taxon>
        <taxon>Ecdysozoa</taxon>
        <taxon>Arthropoda</taxon>
        <taxon>Hexapoda</taxon>
        <taxon>Insecta</taxon>
        <taxon>Pterygota</taxon>
        <taxon>Neoptera</taxon>
        <taxon>Endopterygota</taxon>
        <taxon>Coleoptera</taxon>
        <taxon>Polyphaga</taxon>
        <taxon>Cucujiformia</taxon>
        <taxon>Curculionidae</taxon>
        <taxon>Scolytinae</taxon>
        <taxon>Dendroctonus</taxon>
    </lineage>
</organism>
<dbReference type="GO" id="GO:0005634">
    <property type="term" value="C:nucleus"/>
    <property type="evidence" value="ECO:0007669"/>
    <property type="project" value="UniProtKB-SubCell"/>
</dbReference>
<dbReference type="InterPro" id="IPR017970">
    <property type="entry name" value="Homeobox_CS"/>
</dbReference>
<dbReference type="KEGG" id="dpa:109543075"/>
<evidence type="ECO:0000256" key="1">
    <source>
        <dbReference type="ARBA" id="ARBA00004123"/>
    </source>
</evidence>
<feature type="region of interest" description="Disordered" evidence="8">
    <location>
        <begin position="118"/>
        <end position="145"/>
    </location>
</feature>
<dbReference type="GO" id="GO:0000978">
    <property type="term" value="F:RNA polymerase II cis-regulatory region sequence-specific DNA binding"/>
    <property type="evidence" value="ECO:0007669"/>
    <property type="project" value="TreeGrafter"/>
</dbReference>
<evidence type="ECO:0000256" key="5">
    <source>
        <dbReference type="ARBA" id="ARBA00023242"/>
    </source>
</evidence>
<dbReference type="GeneID" id="109543075"/>
<reference evidence="11" key="1">
    <citation type="journal article" date="2013" name="Genome Biol.">
        <title>Draft genome of the mountain pine beetle, Dendroctonus ponderosae Hopkins, a major forest pest.</title>
        <authorList>
            <person name="Keeling C.I."/>
            <person name="Yuen M.M."/>
            <person name="Liao N.Y."/>
            <person name="Docking T.R."/>
            <person name="Chan S.K."/>
            <person name="Taylor G.A."/>
            <person name="Palmquist D.L."/>
            <person name="Jackman S.D."/>
            <person name="Nguyen A."/>
            <person name="Li M."/>
            <person name="Henderson H."/>
            <person name="Janes J.K."/>
            <person name="Zhao Y."/>
            <person name="Pandoh P."/>
            <person name="Moore R."/>
            <person name="Sperling F.A."/>
            <person name="Huber D.P."/>
            <person name="Birol I."/>
            <person name="Jones S.J."/>
            <person name="Bohlmann J."/>
        </authorList>
    </citation>
    <scope>NUCLEOTIDE SEQUENCE</scope>
</reference>
<dbReference type="InterPro" id="IPR020479">
    <property type="entry name" value="HD_metazoa"/>
</dbReference>
<dbReference type="SMART" id="SM00389">
    <property type="entry name" value="HOX"/>
    <property type="match status" value="1"/>
</dbReference>
<evidence type="ECO:0000259" key="9">
    <source>
        <dbReference type="PROSITE" id="PS50071"/>
    </source>
</evidence>
<comment type="subcellular location">
    <subcellularLocation>
        <location evidence="1 6 7">Nucleus</location>
    </subcellularLocation>
</comment>
<evidence type="ECO:0000256" key="6">
    <source>
        <dbReference type="PROSITE-ProRule" id="PRU00108"/>
    </source>
</evidence>
<evidence type="ECO:0000313" key="10">
    <source>
        <dbReference type="EnsemblMetazoa" id="XP_019768154.1"/>
    </source>
</evidence>
<evidence type="ECO:0000256" key="7">
    <source>
        <dbReference type="RuleBase" id="RU000682"/>
    </source>
</evidence>
<comment type="similarity">
    <text evidence="2">Belongs to the Abd-B homeobox family.</text>
</comment>
<feature type="DNA-binding region" description="Homeobox" evidence="6">
    <location>
        <begin position="153"/>
        <end position="212"/>
    </location>
</feature>
<dbReference type="PANTHER" id="PTHR45874:SF4">
    <property type="entry name" value="HOMEOBOX PROTEIN ABDOMINAL-B"/>
    <property type="match status" value="1"/>
</dbReference>
<dbReference type="Gene3D" id="1.10.10.60">
    <property type="entry name" value="Homeodomain-like"/>
    <property type="match status" value="1"/>
</dbReference>
<dbReference type="InterPro" id="IPR000047">
    <property type="entry name" value="HTH_motif"/>
</dbReference>
<dbReference type="PRINTS" id="PR00031">
    <property type="entry name" value="HTHREPRESSR"/>
</dbReference>
<dbReference type="PROSITE" id="PS00027">
    <property type="entry name" value="HOMEOBOX_1"/>
    <property type="match status" value="1"/>
</dbReference>
<dbReference type="EnsemblMetazoa" id="XM_019912595.1">
    <property type="protein sequence ID" value="XP_019768154.1"/>
    <property type="gene ID" value="LOC109543075"/>
</dbReference>
<keyword evidence="4 6" id="KW-0371">Homeobox</keyword>
<dbReference type="Proteomes" id="UP000019118">
    <property type="component" value="Unassembled WGS sequence"/>
</dbReference>
<evidence type="ECO:0000313" key="11">
    <source>
        <dbReference type="Proteomes" id="UP000019118"/>
    </source>
</evidence>
<keyword evidence="11" id="KW-1185">Reference proteome</keyword>
<dbReference type="InterPro" id="IPR046333">
    <property type="entry name" value="HXA10/ABDB-like"/>
</dbReference>
<evidence type="ECO:0000256" key="4">
    <source>
        <dbReference type="ARBA" id="ARBA00023155"/>
    </source>
</evidence>
<feature type="domain" description="Homeobox" evidence="9">
    <location>
        <begin position="151"/>
        <end position="211"/>
    </location>
</feature>
<proteinExistence type="inferred from homology"/>
<dbReference type="PROSITE" id="PS50071">
    <property type="entry name" value="HOMEOBOX_2"/>
    <property type="match status" value="1"/>
</dbReference>
<dbReference type="GO" id="GO:0000981">
    <property type="term" value="F:DNA-binding transcription factor activity, RNA polymerase II-specific"/>
    <property type="evidence" value="ECO:0007669"/>
    <property type="project" value="InterPro"/>
</dbReference>
<dbReference type="SUPFAM" id="SSF46689">
    <property type="entry name" value="Homeodomain-like"/>
    <property type="match status" value="1"/>
</dbReference>
<evidence type="ECO:0000256" key="8">
    <source>
        <dbReference type="SAM" id="MobiDB-lite"/>
    </source>
</evidence>
<protein>
    <recommendedName>
        <fullName evidence="9">Homeobox domain-containing protein</fullName>
    </recommendedName>
</protein>